<dbReference type="PANTHER" id="PTHR43649:SF31">
    <property type="entry name" value="SN-GLYCEROL-3-PHOSPHATE-BINDING PERIPLASMIC PROTEIN UGPB"/>
    <property type="match status" value="1"/>
</dbReference>
<dbReference type="PROSITE" id="PS51257">
    <property type="entry name" value="PROKAR_LIPOPROTEIN"/>
    <property type="match status" value="1"/>
</dbReference>
<proteinExistence type="inferred from homology"/>
<keyword evidence="3" id="KW-0813">Transport</keyword>
<dbReference type="InterPro" id="IPR006059">
    <property type="entry name" value="SBP"/>
</dbReference>
<dbReference type="EMBL" id="BAAAHP010000117">
    <property type="protein sequence ID" value="GAA0944408.1"/>
    <property type="molecule type" value="Genomic_DNA"/>
</dbReference>
<dbReference type="RefSeq" id="WP_343943175.1">
    <property type="nucleotide sequence ID" value="NZ_BAAAHP010000117.1"/>
</dbReference>
<evidence type="ECO:0000256" key="2">
    <source>
        <dbReference type="ARBA" id="ARBA00008520"/>
    </source>
</evidence>
<evidence type="ECO:0000313" key="6">
    <source>
        <dbReference type="Proteomes" id="UP001499967"/>
    </source>
</evidence>
<comment type="similarity">
    <text evidence="2">Belongs to the bacterial solute-binding protein 1 family.</text>
</comment>
<dbReference type="PROSITE" id="PS51318">
    <property type="entry name" value="TAT"/>
    <property type="match status" value="1"/>
</dbReference>
<dbReference type="NCBIfam" id="TIGR01409">
    <property type="entry name" value="TAT_signal_seq"/>
    <property type="match status" value="1"/>
</dbReference>
<dbReference type="InterPro" id="IPR006311">
    <property type="entry name" value="TAT_signal"/>
</dbReference>
<dbReference type="PANTHER" id="PTHR43649">
    <property type="entry name" value="ARABINOSE-BINDING PROTEIN-RELATED"/>
    <property type="match status" value="1"/>
</dbReference>
<keyword evidence="6" id="KW-1185">Reference proteome</keyword>
<organism evidence="5 6">
    <name type="scientific">Pseudonocardia zijingensis</name>
    <dbReference type="NCBI Taxonomy" id="153376"/>
    <lineage>
        <taxon>Bacteria</taxon>
        <taxon>Bacillati</taxon>
        <taxon>Actinomycetota</taxon>
        <taxon>Actinomycetes</taxon>
        <taxon>Pseudonocardiales</taxon>
        <taxon>Pseudonocardiaceae</taxon>
        <taxon>Pseudonocardia</taxon>
    </lineage>
</organism>
<dbReference type="Gene3D" id="3.40.190.10">
    <property type="entry name" value="Periplasmic binding protein-like II"/>
    <property type="match status" value="2"/>
</dbReference>
<name>A0ABN1QMI0_9PSEU</name>
<dbReference type="InterPro" id="IPR050490">
    <property type="entry name" value="Bact_solute-bd_prot1"/>
</dbReference>
<evidence type="ECO:0000256" key="1">
    <source>
        <dbReference type="ARBA" id="ARBA00004196"/>
    </source>
</evidence>
<dbReference type="SUPFAM" id="SSF53850">
    <property type="entry name" value="Periplasmic binding protein-like II"/>
    <property type="match status" value="1"/>
</dbReference>
<dbReference type="Proteomes" id="UP001499967">
    <property type="component" value="Unassembled WGS sequence"/>
</dbReference>
<accession>A0ABN1QMI0</accession>
<comment type="subcellular location">
    <subcellularLocation>
        <location evidence="1">Cell envelope</location>
    </subcellularLocation>
</comment>
<dbReference type="InterPro" id="IPR022386">
    <property type="entry name" value="Chitin_NgcE"/>
</dbReference>
<dbReference type="NCBIfam" id="TIGR03851">
    <property type="entry name" value="chitin_NgcE"/>
    <property type="match status" value="1"/>
</dbReference>
<keyword evidence="4" id="KW-0732">Signal</keyword>
<evidence type="ECO:0000256" key="3">
    <source>
        <dbReference type="ARBA" id="ARBA00022448"/>
    </source>
</evidence>
<dbReference type="Pfam" id="PF01547">
    <property type="entry name" value="SBP_bac_1"/>
    <property type="match status" value="1"/>
</dbReference>
<evidence type="ECO:0000256" key="4">
    <source>
        <dbReference type="ARBA" id="ARBA00022729"/>
    </source>
</evidence>
<comment type="caution">
    <text evidence="5">The sequence shown here is derived from an EMBL/GenBank/DDBJ whole genome shotgun (WGS) entry which is preliminary data.</text>
</comment>
<gene>
    <name evidence="5" type="primary">ngcE</name>
    <name evidence="5" type="ORF">GCM10009559_41800</name>
</gene>
<protein>
    <submittedName>
        <fullName evidence="5">N-acetylglucosamine/diacetylchitobiose ABC transporter substrate-binding protein</fullName>
    </submittedName>
</protein>
<sequence>MNRPRPGLDRRQFLQRLAAAGLLTVPGAGLLSACATGGGGTTTSAQGEVSAQNPLGVAADAPLDVVIFNGGYGDEYARFHQELYKGRYSNANVKHSATVDIAPEMQPRFVSGNPPDVLDDSGAQKIEYATLVSENQLADLGPLLDAPSWDDPNVPVRDTLLPGVIEQGTFGDKFLILNYVYETYAIWYSKPLFDQRGWQVPTTWDELMALCAQIKAAGIAPFAYGGTNAADYVLDLNLGAAIKQGGLDVVRRIDNLEPGAWTQDTVLAATQGVEKMVRDGYFMPGSEGLKHTEAQAQWMEGQAAFYVSGSWLENEMKSFTKPGQDFGMAMAPVPVLDSSAAMPVEALRTQPAEAFMVPARAANVNGGMEYLRIMLSKEGAGRFAELTASVPGVKGATDGIEKTPALDSLSAGLDAAGSNVFNWQFRTWYSPYSQLLKTELGNLLAGRSDAAGFLAAMQAETDRLAADANVTKYSR</sequence>
<dbReference type="InterPro" id="IPR019546">
    <property type="entry name" value="TAT_signal_bac_arc"/>
</dbReference>
<reference evidence="5 6" key="1">
    <citation type="journal article" date="2019" name="Int. J. Syst. Evol. Microbiol.">
        <title>The Global Catalogue of Microorganisms (GCM) 10K type strain sequencing project: providing services to taxonomists for standard genome sequencing and annotation.</title>
        <authorList>
            <consortium name="The Broad Institute Genomics Platform"/>
            <consortium name="The Broad Institute Genome Sequencing Center for Infectious Disease"/>
            <person name="Wu L."/>
            <person name="Ma J."/>
        </authorList>
    </citation>
    <scope>NUCLEOTIDE SEQUENCE [LARGE SCALE GENOMIC DNA]</scope>
    <source>
        <strain evidence="5 6">JCM 11117</strain>
    </source>
</reference>
<evidence type="ECO:0000313" key="5">
    <source>
        <dbReference type="EMBL" id="GAA0944408.1"/>
    </source>
</evidence>